<dbReference type="AlphaFoldDB" id="M5VTB3"/>
<evidence type="ECO:0000256" key="1">
    <source>
        <dbReference type="SAM" id="MobiDB-lite"/>
    </source>
</evidence>
<dbReference type="EMBL" id="CM007657">
    <property type="protein sequence ID" value="ONH94427.1"/>
    <property type="molecule type" value="Genomic_DNA"/>
</dbReference>
<name>M5VTB3_PRUPE</name>
<organism evidence="2 3">
    <name type="scientific">Prunus persica</name>
    <name type="common">Peach</name>
    <name type="synonym">Amygdalus persica</name>
    <dbReference type="NCBI Taxonomy" id="3760"/>
    <lineage>
        <taxon>Eukaryota</taxon>
        <taxon>Viridiplantae</taxon>
        <taxon>Streptophyta</taxon>
        <taxon>Embryophyta</taxon>
        <taxon>Tracheophyta</taxon>
        <taxon>Spermatophyta</taxon>
        <taxon>Magnoliopsida</taxon>
        <taxon>eudicotyledons</taxon>
        <taxon>Gunneridae</taxon>
        <taxon>Pentapetalae</taxon>
        <taxon>rosids</taxon>
        <taxon>fabids</taxon>
        <taxon>Rosales</taxon>
        <taxon>Rosaceae</taxon>
        <taxon>Amygdaloideae</taxon>
        <taxon>Amygdaleae</taxon>
        <taxon>Prunus</taxon>
    </lineage>
</organism>
<evidence type="ECO:0008006" key="4">
    <source>
        <dbReference type="Google" id="ProtNLM"/>
    </source>
</evidence>
<proteinExistence type="predicted"/>
<dbReference type="HOGENOM" id="CLU_006767_0_2_1"/>
<evidence type="ECO:0000313" key="3">
    <source>
        <dbReference type="Proteomes" id="UP000006882"/>
    </source>
</evidence>
<sequence>MAPIMGSSGRPPKYTDPDNFTIEVHHGGNFKKGKYLGGRVEFAGLNVADKGTSFNVVVDTLDGDGDDEFEDNDEDLNENYEYVDEDKKANEEVNVDDRDFDKYVVDEGTESLHKELGEASSGEYHCNSEDLRSLSEKEEHDEVEGQRLWAAVWAAVRATTIPTFDVEMDRMLSESHEAYKWLKNRPASNWNRSHFSCNAKCDILLNNLCECFNAAILEVRDKPIVSLLEIIRIYLIIQLTVVNALPIMRVMRPLDFVHALYKRFAYERAYEGYISPMPSSYHWRKTGHRPIKPSFYHKQLGRPMISRQKEADEIPRGATKLRRYSIVITCTKCGVQGHNAVSCTTQGQASTRGRRGGTSRPRIARGVAPTSEGLNGSGQQQQPQTSIQPRSQSHPKFGASQIQCFIILGGFDGFDLI</sequence>
<protein>
    <recommendedName>
        <fullName evidence="4">CCHC-type domain-containing protein</fullName>
    </recommendedName>
</protein>
<dbReference type="Proteomes" id="UP000006882">
    <property type="component" value="Chromosome G7"/>
</dbReference>
<feature type="region of interest" description="Disordered" evidence="1">
    <location>
        <begin position="341"/>
        <end position="395"/>
    </location>
</feature>
<reference evidence="2 3" key="1">
    <citation type="journal article" date="2013" name="Nat. Genet.">
        <title>The high-quality draft genome of peach (Prunus persica) identifies unique patterns of genetic diversity, domestication and genome evolution.</title>
        <authorList>
            <consortium name="International Peach Genome Initiative"/>
            <person name="Verde I."/>
            <person name="Abbott A.G."/>
            <person name="Scalabrin S."/>
            <person name="Jung S."/>
            <person name="Shu S."/>
            <person name="Marroni F."/>
            <person name="Zhebentyayeva T."/>
            <person name="Dettori M.T."/>
            <person name="Grimwood J."/>
            <person name="Cattonaro F."/>
            <person name="Zuccolo A."/>
            <person name="Rossini L."/>
            <person name="Jenkins J."/>
            <person name="Vendramin E."/>
            <person name="Meisel L.A."/>
            <person name="Decroocq V."/>
            <person name="Sosinski B."/>
            <person name="Prochnik S."/>
            <person name="Mitros T."/>
            <person name="Policriti A."/>
            <person name="Cipriani G."/>
            <person name="Dondini L."/>
            <person name="Ficklin S."/>
            <person name="Goodstein D.M."/>
            <person name="Xuan P."/>
            <person name="Del Fabbro C."/>
            <person name="Aramini V."/>
            <person name="Copetti D."/>
            <person name="Gonzalez S."/>
            <person name="Horner D.S."/>
            <person name="Falchi R."/>
            <person name="Lucas S."/>
            <person name="Mica E."/>
            <person name="Maldonado J."/>
            <person name="Lazzari B."/>
            <person name="Bielenberg D."/>
            <person name="Pirona R."/>
            <person name="Miculan M."/>
            <person name="Barakat A."/>
            <person name="Testolin R."/>
            <person name="Stella A."/>
            <person name="Tartarini S."/>
            <person name="Tonutti P."/>
            <person name="Arus P."/>
            <person name="Orellana A."/>
            <person name="Wells C."/>
            <person name="Main D."/>
            <person name="Vizzotto G."/>
            <person name="Silva H."/>
            <person name="Salamini F."/>
            <person name="Schmutz J."/>
            <person name="Morgante M."/>
            <person name="Rokhsar D.S."/>
        </authorList>
    </citation>
    <scope>NUCLEOTIDE SEQUENCE [LARGE SCALE GENOMIC DNA]</scope>
    <source>
        <strain evidence="3">cv. Nemared</strain>
    </source>
</reference>
<keyword evidence="3" id="KW-1185">Reference proteome</keyword>
<dbReference type="Gramene" id="ONH94427">
    <property type="protein sequence ID" value="ONH94427"/>
    <property type="gene ID" value="PRUPE_7G015700"/>
</dbReference>
<accession>M5VTB3</accession>
<evidence type="ECO:0000313" key="2">
    <source>
        <dbReference type="EMBL" id="ONH94427.1"/>
    </source>
</evidence>
<gene>
    <name evidence="2" type="ORF">PRUPE_7G015700</name>
</gene>
<feature type="compositionally biased region" description="Low complexity" evidence="1">
    <location>
        <begin position="377"/>
        <end position="392"/>
    </location>
</feature>